<name>A0A4R6UTT6_9ACTN</name>
<feature type="region of interest" description="Disordered" evidence="1">
    <location>
        <begin position="386"/>
        <end position="408"/>
    </location>
</feature>
<keyword evidence="2" id="KW-0732">Signal</keyword>
<evidence type="ECO:0000256" key="2">
    <source>
        <dbReference type="SAM" id="SignalP"/>
    </source>
</evidence>
<comment type="caution">
    <text evidence="3">The sequence shown here is derived from an EMBL/GenBank/DDBJ whole genome shotgun (WGS) entry which is preliminary data.</text>
</comment>
<feature type="compositionally biased region" description="Low complexity" evidence="1">
    <location>
        <begin position="220"/>
        <end position="229"/>
    </location>
</feature>
<dbReference type="Proteomes" id="UP000295281">
    <property type="component" value="Unassembled WGS sequence"/>
</dbReference>
<proteinExistence type="predicted"/>
<accession>A0A4R6UTT6</accession>
<reference evidence="3 4" key="1">
    <citation type="submission" date="2019-03" db="EMBL/GenBank/DDBJ databases">
        <title>Genomic Encyclopedia of Type Strains, Phase IV (KMG-IV): sequencing the most valuable type-strain genomes for metagenomic binning, comparative biology and taxonomic classification.</title>
        <authorList>
            <person name="Goeker M."/>
        </authorList>
    </citation>
    <scope>NUCLEOTIDE SEQUENCE [LARGE SCALE GENOMIC DNA]</scope>
    <source>
        <strain evidence="3 4">DSM 46770</strain>
    </source>
</reference>
<feature type="chain" id="PRO_5039542073" evidence="2">
    <location>
        <begin position="27"/>
        <end position="417"/>
    </location>
</feature>
<evidence type="ECO:0000313" key="4">
    <source>
        <dbReference type="Proteomes" id="UP000295281"/>
    </source>
</evidence>
<dbReference type="EMBL" id="SNYN01000016">
    <property type="protein sequence ID" value="TDQ49289.1"/>
    <property type="molecule type" value="Genomic_DNA"/>
</dbReference>
<evidence type="ECO:0000256" key="1">
    <source>
        <dbReference type="SAM" id="MobiDB-lite"/>
    </source>
</evidence>
<feature type="compositionally biased region" description="Low complexity" evidence="1">
    <location>
        <begin position="247"/>
        <end position="281"/>
    </location>
</feature>
<feature type="signal peptide" evidence="2">
    <location>
        <begin position="1"/>
        <end position="26"/>
    </location>
</feature>
<sequence length="417" mass="44070">MRKPHTRWMALAGAATVSLAAFGAAAGPVAADDRLPLTWPTVQQKASTYLIDGFEVGYLAPGLERHSMNSETFTDRTGSRTAHLAWVQGPETVHGKVSVYRTSRLGSLDEVRSSHYSHLDDGDLRSVDVNGKEAYLSEATGDVFWMERDGVAVAVFLRPDTWETQELMAMAEGISPREASVPDVPDVNLPSVDVPNVRGVAQGEETAGAVRTAADRAGQPEPAEAAEPAGVGEIPRPGGQPEPAAPAEPAGAGEAGEAQPHEPVVAAPGEAGAESGPETGESGTGTGEAGTDAPETLPAPAPGQEEGADGELSDKETAAVKRCLTEEIGAMPGAIWDQNIEFSPGSSVTWNSGLWNEVQEPIRREAISKCADRLGLEESQVEEVFKEMSTSPRPAKKSQEVSSFSQEQDLWDLLSWQ</sequence>
<evidence type="ECO:0000313" key="3">
    <source>
        <dbReference type="EMBL" id="TDQ49289.1"/>
    </source>
</evidence>
<dbReference type="AlphaFoldDB" id="A0A4R6UTT6"/>
<protein>
    <submittedName>
        <fullName evidence="3">Uncharacterized protein</fullName>
    </submittedName>
</protein>
<feature type="region of interest" description="Disordered" evidence="1">
    <location>
        <begin position="203"/>
        <end position="314"/>
    </location>
</feature>
<organism evidence="3 4">
    <name type="scientific">Actinorugispora endophytica</name>
    <dbReference type="NCBI Taxonomy" id="1605990"/>
    <lineage>
        <taxon>Bacteria</taxon>
        <taxon>Bacillati</taxon>
        <taxon>Actinomycetota</taxon>
        <taxon>Actinomycetes</taxon>
        <taxon>Streptosporangiales</taxon>
        <taxon>Nocardiopsidaceae</taxon>
        <taxon>Actinorugispora</taxon>
    </lineage>
</organism>
<gene>
    <name evidence="3" type="ORF">EV190_11686</name>
</gene>
<keyword evidence="4" id="KW-1185">Reference proteome</keyword>